<evidence type="ECO:0008006" key="5">
    <source>
        <dbReference type="Google" id="ProtNLM"/>
    </source>
</evidence>
<reference evidence="3 4" key="1">
    <citation type="submission" date="2015-12" db="EMBL/GenBank/DDBJ databases">
        <title>Draft genome sequence of Streptomyces silvensis ATCC 53525, a producer of novel hormone antagonists.</title>
        <authorList>
            <person name="Johnston C.W."/>
            <person name="Li Y."/>
            <person name="Magarvey N.A."/>
        </authorList>
    </citation>
    <scope>NUCLEOTIDE SEQUENCE [LARGE SCALE GENOMIC DNA]</scope>
    <source>
        <strain evidence="3 4">ATCC 53525</strain>
    </source>
</reference>
<keyword evidence="2" id="KW-0812">Transmembrane</keyword>
<name>A0A0W7WVR0_9ACTN</name>
<protein>
    <recommendedName>
        <fullName evidence="5">DUF2637 domain-containing protein</fullName>
    </recommendedName>
</protein>
<gene>
    <name evidence="3" type="ORF">AT728_29140</name>
</gene>
<feature type="region of interest" description="Disordered" evidence="1">
    <location>
        <begin position="18"/>
        <end position="48"/>
    </location>
</feature>
<dbReference type="OrthoDB" id="3855580at2"/>
<dbReference type="InterPro" id="IPR036259">
    <property type="entry name" value="MFS_trans_sf"/>
</dbReference>
<feature type="region of interest" description="Disordered" evidence="1">
    <location>
        <begin position="61"/>
        <end position="86"/>
    </location>
</feature>
<feature type="transmembrane region" description="Helical" evidence="2">
    <location>
        <begin position="93"/>
        <end position="112"/>
    </location>
</feature>
<sequence>MVVHWDPTEELAHLLHTSGTNTNTNTNDHGSPPAAQDNGQPATGTHDGSLEGLVEITAELPPLRIPPRRRSRRRSRQRSRTRTAGAARTTSRFLAALATVVVSTVCVFSGIISYNSLRHLATHHTADRAAGWWPLLVYGPWTAASLSILRAALHQRRAVHSWAVVLLFTVLALLLAVAQAPHTAADAAAAALPSLAALACFQQLVRQITLTRPPRQSTPRHRNRKPAGRR</sequence>
<evidence type="ECO:0000313" key="4">
    <source>
        <dbReference type="Proteomes" id="UP000054804"/>
    </source>
</evidence>
<comment type="caution">
    <text evidence="3">The sequence shown here is derived from an EMBL/GenBank/DDBJ whole genome shotgun (WGS) entry which is preliminary data.</text>
</comment>
<keyword evidence="4" id="KW-1185">Reference proteome</keyword>
<evidence type="ECO:0000256" key="2">
    <source>
        <dbReference type="SAM" id="Phobius"/>
    </source>
</evidence>
<accession>A0A0W7WVR0</accession>
<evidence type="ECO:0000313" key="3">
    <source>
        <dbReference type="EMBL" id="KUF14674.1"/>
    </source>
</evidence>
<organism evidence="3 4">
    <name type="scientific">Streptomyces silvensis</name>
    <dbReference type="NCBI Taxonomy" id="1765722"/>
    <lineage>
        <taxon>Bacteria</taxon>
        <taxon>Bacillati</taxon>
        <taxon>Actinomycetota</taxon>
        <taxon>Actinomycetes</taxon>
        <taxon>Kitasatosporales</taxon>
        <taxon>Streptomycetaceae</taxon>
        <taxon>Streptomyces</taxon>
    </lineage>
</organism>
<dbReference type="Proteomes" id="UP000054804">
    <property type="component" value="Unassembled WGS sequence"/>
</dbReference>
<dbReference type="InterPro" id="IPR021235">
    <property type="entry name" value="DUF2637"/>
</dbReference>
<feature type="compositionally biased region" description="Basic residues" evidence="1">
    <location>
        <begin position="66"/>
        <end position="81"/>
    </location>
</feature>
<dbReference type="STRING" id="1765722.AT728_29140"/>
<keyword evidence="2" id="KW-0472">Membrane</keyword>
<feature type="transmembrane region" description="Helical" evidence="2">
    <location>
        <begin position="161"/>
        <end position="181"/>
    </location>
</feature>
<dbReference type="AlphaFoldDB" id="A0A0W7WVR0"/>
<keyword evidence="2" id="KW-1133">Transmembrane helix</keyword>
<dbReference type="SUPFAM" id="SSF103473">
    <property type="entry name" value="MFS general substrate transporter"/>
    <property type="match status" value="1"/>
</dbReference>
<feature type="transmembrane region" description="Helical" evidence="2">
    <location>
        <begin position="132"/>
        <end position="149"/>
    </location>
</feature>
<dbReference type="EMBL" id="LOCL01000058">
    <property type="protein sequence ID" value="KUF14674.1"/>
    <property type="molecule type" value="Genomic_DNA"/>
</dbReference>
<evidence type="ECO:0000256" key="1">
    <source>
        <dbReference type="SAM" id="MobiDB-lite"/>
    </source>
</evidence>
<dbReference type="Pfam" id="PF10935">
    <property type="entry name" value="DUF2637"/>
    <property type="match status" value="1"/>
</dbReference>
<proteinExistence type="predicted"/>